<evidence type="ECO:0000256" key="2">
    <source>
        <dbReference type="ARBA" id="ARBA00022771"/>
    </source>
</evidence>
<protein>
    <submittedName>
        <fullName evidence="7">MYND-type domain-containing protein</fullName>
    </submittedName>
</protein>
<proteinExistence type="predicted"/>
<name>A0A914UPF5_9BILA</name>
<evidence type="ECO:0000313" key="7">
    <source>
        <dbReference type="WBParaSite" id="PSAMB.scaffold11497size3318.g34179.t1"/>
    </source>
</evidence>
<keyword evidence="3" id="KW-0862">Zinc</keyword>
<reference evidence="7" key="1">
    <citation type="submission" date="2022-11" db="UniProtKB">
        <authorList>
            <consortium name="WormBaseParasite"/>
        </authorList>
    </citation>
    <scope>IDENTIFICATION</scope>
</reference>
<evidence type="ECO:0000256" key="3">
    <source>
        <dbReference type="ARBA" id="ARBA00022833"/>
    </source>
</evidence>
<dbReference type="AlphaFoldDB" id="A0A914UPF5"/>
<dbReference type="WBParaSite" id="PSAMB.scaffold11497size3318.g34179.t1">
    <property type="protein sequence ID" value="PSAMB.scaffold11497size3318.g34179.t1"/>
    <property type="gene ID" value="PSAMB.scaffold11497size3318.g34179"/>
</dbReference>
<dbReference type="Gene3D" id="1.10.220.160">
    <property type="match status" value="1"/>
</dbReference>
<dbReference type="PROSITE" id="PS50865">
    <property type="entry name" value="ZF_MYND_2"/>
    <property type="match status" value="1"/>
</dbReference>
<dbReference type="GO" id="GO:0005634">
    <property type="term" value="C:nucleus"/>
    <property type="evidence" value="ECO:0007669"/>
    <property type="project" value="TreeGrafter"/>
</dbReference>
<dbReference type="InterPro" id="IPR050869">
    <property type="entry name" value="H3K4_H4K5_MeTrfase"/>
</dbReference>
<keyword evidence="2 4" id="KW-0863">Zinc-finger</keyword>
<evidence type="ECO:0000313" key="6">
    <source>
        <dbReference type="Proteomes" id="UP000887566"/>
    </source>
</evidence>
<accession>A0A914UPF5</accession>
<dbReference type="Proteomes" id="UP000887566">
    <property type="component" value="Unplaced"/>
</dbReference>
<evidence type="ECO:0000259" key="5">
    <source>
        <dbReference type="PROSITE" id="PS50865"/>
    </source>
</evidence>
<evidence type="ECO:0000256" key="4">
    <source>
        <dbReference type="PROSITE-ProRule" id="PRU00134"/>
    </source>
</evidence>
<dbReference type="PANTHER" id="PTHR12197">
    <property type="entry name" value="HISTONE-LYSINE N-METHYLTRANSFERASE SMYD"/>
    <property type="match status" value="1"/>
</dbReference>
<sequence>MTTTQRSGSMLEEWPYAYVVNSDKAANYCAFCLKKSEASLQRCSRCRLTHFCNEACQRAAWTEHRDECTSLANVRPRIPTALARLMARIIFKRRDHPSTDPPPTTFNNRRFEDLMNHRKEITEDPERSEHFVALCHVLREYVGIDQL</sequence>
<organism evidence="6 7">
    <name type="scientific">Plectus sambesii</name>
    <dbReference type="NCBI Taxonomy" id="2011161"/>
    <lineage>
        <taxon>Eukaryota</taxon>
        <taxon>Metazoa</taxon>
        <taxon>Ecdysozoa</taxon>
        <taxon>Nematoda</taxon>
        <taxon>Chromadorea</taxon>
        <taxon>Plectida</taxon>
        <taxon>Plectina</taxon>
        <taxon>Plectoidea</taxon>
        <taxon>Plectidae</taxon>
        <taxon>Plectus</taxon>
    </lineage>
</organism>
<dbReference type="InterPro" id="IPR002893">
    <property type="entry name" value="Znf_MYND"/>
</dbReference>
<feature type="domain" description="MYND-type" evidence="5">
    <location>
        <begin position="29"/>
        <end position="68"/>
    </location>
</feature>
<evidence type="ECO:0000256" key="1">
    <source>
        <dbReference type="ARBA" id="ARBA00022723"/>
    </source>
</evidence>
<keyword evidence="1" id="KW-0479">Metal-binding</keyword>
<dbReference type="Pfam" id="PF01753">
    <property type="entry name" value="zf-MYND"/>
    <property type="match status" value="1"/>
</dbReference>
<dbReference type="PROSITE" id="PS01360">
    <property type="entry name" value="ZF_MYND_1"/>
    <property type="match status" value="1"/>
</dbReference>
<dbReference type="SUPFAM" id="SSF144232">
    <property type="entry name" value="HIT/MYND zinc finger-like"/>
    <property type="match status" value="1"/>
</dbReference>
<dbReference type="GO" id="GO:0008270">
    <property type="term" value="F:zinc ion binding"/>
    <property type="evidence" value="ECO:0007669"/>
    <property type="project" value="UniProtKB-KW"/>
</dbReference>
<dbReference type="PANTHER" id="PTHR12197:SF251">
    <property type="entry name" value="EG:BACR7C10.4 PROTEIN"/>
    <property type="match status" value="1"/>
</dbReference>
<dbReference type="InterPro" id="IPR046341">
    <property type="entry name" value="SET_dom_sf"/>
</dbReference>
<dbReference type="Gene3D" id="2.170.270.10">
    <property type="entry name" value="SET domain"/>
    <property type="match status" value="1"/>
</dbReference>
<dbReference type="Gene3D" id="6.10.140.2220">
    <property type="match status" value="1"/>
</dbReference>
<keyword evidence="6" id="KW-1185">Reference proteome</keyword>